<dbReference type="Pfam" id="PF00004">
    <property type="entry name" value="AAA"/>
    <property type="match status" value="2"/>
</dbReference>
<comment type="caution">
    <text evidence="14">The sequence shown here is derived from an EMBL/GenBank/DDBJ whole genome shotgun (WGS) entry which is preliminary data.</text>
</comment>
<keyword evidence="15" id="KW-1185">Reference proteome</keyword>
<feature type="compositionally biased region" description="Acidic residues" evidence="12">
    <location>
        <begin position="325"/>
        <end position="334"/>
    </location>
</feature>
<evidence type="ECO:0000256" key="10">
    <source>
        <dbReference type="ARBA" id="ARBA00048778"/>
    </source>
</evidence>
<reference evidence="14 15" key="1">
    <citation type="submission" date="2023-06" db="EMBL/GenBank/DDBJ databases">
        <title>Black Yeasts Isolated from many extreme environments.</title>
        <authorList>
            <person name="Coleine C."/>
            <person name="Stajich J.E."/>
            <person name="Selbmann L."/>
        </authorList>
    </citation>
    <scope>NUCLEOTIDE SEQUENCE [LARGE SCALE GENOMIC DNA]</scope>
    <source>
        <strain evidence="14 15">CCFEE 5887</strain>
    </source>
</reference>
<feature type="compositionally biased region" description="Polar residues" evidence="12">
    <location>
        <begin position="1318"/>
        <end position="1329"/>
    </location>
</feature>
<dbReference type="FunFam" id="1.10.8.60:FF:000039">
    <property type="entry name" value="peroxisome biogenesis factor 6"/>
    <property type="match status" value="1"/>
</dbReference>
<feature type="region of interest" description="Disordered" evidence="12">
    <location>
        <begin position="1308"/>
        <end position="1401"/>
    </location>
</feature>
<dbReference type="SMART" id="SM00382">
    <property type="entry name" value="AAA"/>
    <property type="match status" value="2"/>
</dbReference>
<dbReference type="SUPFAM" id="SSF52540">
    <property type="entry name" value="P-loop containing nucleoside triphosphate hydrolases"/>
    <property type="match status" value="2"/>
</dbReference>
<feature type="compositionally biased region" description="Acidic residues" evidence="12">
    <location>
        <begin position="1497"/>
        <end position="1519"/>
    </location>
</feature>
<comment type="subcellular location">
    <subcellularLocation>
        <location evidence="7">Peroxisome membrane</location>
        <topology evidence="7">Peripheral membrane protein</topology>
        <orientation evidence="7">Cytoplasmic side</orientation>
    </subcellularLocation>
</comment>
<feature type="region of interest" description="Disordered" evidence="12">
    <location>
        <begin position="613"/>
        <end position="634"/>
    </location>
</feature>
<dbReference type="InterPro" id="IPR003593">
    <property type="entry name" value="AAA+_ATPase"/>
</dbReference>
<dbReference type="FunFam" id="3.40.50.300:FF:000109">
    <property type="entry name" value="Peroxisomal biogenesis factor 6"/>
    <property type="match status" value="1"/>
</dbReference>
<evidence type="ECO:0000256" key="9">
    <source>
        <dbReference type="ARBA" id="ARBA00034920"/>
    </source>
</evidence>
<dbReference type="InterPro" id="IPR047533">
    <property type="entry name" value="RecA-like_PEX6_r2"/>
</dbReference>
<feature type="compositionally biased region" description="Low complexity" evidence="12">
    <location>
        <begin position="1372"/>
        <end position="1384"/>
    </location>
</feature>
<comment type="catalytic activity">
    <reaction evidence="10">
        <text>ATP + H2O = ADP + phosphate + H(+)</text>
        <dbReference type="Rhea" id="RHEA:13065"/>
        <dbReference type="ChEBI" id="CHEBI:15377"/>
        <dbReference type="ChEBI" id="CHEBI:15378"/>
        <dbReference type="ChEBI" id="CHEBI:30616"/>
        <dbReference type="ChEBI" id="CHEBI:43474"/>
        <dbReference type="ChEBI" id="CHEBI:456216"/>
    </reaction>
    <physiologicalReaction direction="left-to-right" evidence="10">
        <dbReference type="Rhea" id="RHEA:13066"/>
    </physiologicalReaction>
</comment>
<evidence type="ECO:0000256" key="8">
    <source>
        <dbReference type="ARBA" id="ARBA00034811"/>
    </source>
</evidence>
<dbReference type="Gene3D" id="3.40.50.300">
    <property type="entry name" value="P-loop containing nucleotide triphosphate hydrolases"/>
    <property type="match status" value="2"/>
</dbReference>
<dbReference type="Pfam" id="PF23120">
    <property type="entry name" value="PEX6_N"/>
    <property type="match status" value="1"/>
</dbReference>
<evidence type="ECO:0000256" key="4">
    <source>
        <dbReference type="ARBA" id="ARBA00022801"/>
    </source>
</evidence>
<feature type="compositionally biased region" description="Low complexity" evidence="12">
    <location>
        <begin position="1456"/>
        <end position="1468"/>
    </location>
</feature>
<dbReference type="Proteomes" id="UP001345827">
    <property type="component" value="Unassembled WGS sequence"/>
</dbReference>
<dbReference type="Pfam" id="PF23315">
    <property type="entry name" value="PEX6_4th"/>
    <property type="match status" value="1"/>
</dbReference>
<dbReference type="GO" id="GO:0005778">
    <property type="term" value="C:peroxisomal membrane"/>
    <property type="evidence" value="ECO:0007669"/>
    <property type="project" value="UniProtKB-SubCell"/>
</dbReference>
<evidence type="ECO:0000256" key="1">
    <source>
        <dbReference type="ARBA" id="ARBA00006914"/>
    </source>
</evidence>
<dbReference type="PROSITE" id="PS00674">
    <property type="entry name" value="AAA"/>
    <property type="match status" value="1"/>
</dbReference>
<organism evidence="14 15">
    <name type="scientific">Vermiconidia calcicola</name>
    <dbReference type="NCBI Taxonomy" id="1690605"/>
    <lineage>
        <taxon>Eukaryota</taxon>
        <taxon>Fungi</taxon>
        <taxon>Dikarya</taxon>
        <taxon>Ascomycota</taxon>
        <taxon>Pezizomycotina</taxon>
        <taxon>Dothideomycetes</taxon>
        <taxon>Dothideomycetidae</taxon>
        <taxon>Mycosphaerellales</taxon>
        <taxon>Extremaceae</taxon>
        <taxon>Vermiconidia</taxon>
    </lineage>
</organism>
<dbReference type="EMBL" id="JAXLQG010000001">
    <property type="protein sequence ID" value="KAK5545368.1"/>
    <property type="molecule type" value="Genomic_DNA"/>
</dbReference>
<protein>
    <recommendedName>
        <fullName evidence="8">Peroxisomal ATPase PEX6</fullName>
    </recommendedName>
    <alternativeName>
        <fullName evidence="9">Peroxin-6</fullName>
    </alternativeName>
</protein>
<dbReference type="CDD" id="cd19527">
    <property type="entry name" value="RecA-like_PEX6_r2"/>
    <property type="match status" value="1"/>
</dbReference>
<keyword evidence="4" id="KW-0378">Hydrolase</keyword>
<dbReference type="InterPro" id="IPR050168">
    <property type="entry name" value="AAA_ATPase_domain"/>
</dbReference>
<evidence type="ECO:0000256" key="3">
    <source>
        <dbReference type="ARBA" id="ARBA00022741"/>
    </source>
</evidence>
<dbReference type="PANTHER" id="PTHR23077">
    <property type="entry name" value="AAA-FAMILY ATPASE"/>
    <property type="match status" value="1"/>
</dbReference>
<dbReference type="GO" id="GO:0016887">
    <property type="term" value="F:ATP hydrolysis activity"/>
    <property type="evidence" value="ECO:0007669"/>
    <property type="project" value="InterPro"/>
</dbReference>
<dbReference type="PANTHER" id="PTHR23077:SF9">
    <property type="entry name" value="PEROXISOMAL ATPASE PEX6"/>
    <property type="match status" value="1"/>
</dbReference>
<dbReference type="InterPro" id="IPR027417">
    <property type="entry name" value="P-loop_NTPase"/>
</dbReference>
<feature type="region of interest" description="Disordered" evidence="12">
    <location>
        <begin position="298"/>
        <end position="374"/>
    </location>
</feature>
<sequence>MASLEHELEHPKKRRRREILRMPLSARLAFDDTVQGNAAIVPRRLWSSLTGTELDNQSSTFIALTPRSPLHAELQESIWTVLPAQPQNNHSTPEPDEQSDVIKLSPSSFACQSLLKTYSAIDRDRHPGRVPKSIEIRAIHAKPLSLETIYVSVEKNLLAKVDDIQAKFGGGFQHEKNSKKHNLANGVLQNVPAYMSRLTTLVREALCRIPIVHSGDVFSLPLPAHPITHVRPAPAIVVECEPVSQGQISEKTKIVLIQTGSSQEKALKRLAPVHPIIEESLEDTAEDTSNDQFFSAAEDGQAETGSDGDDMTDEHSDSDGAAQDQSDEDSDSMDDMISLSAPGLPPQQAGTLSAMTAATPRPGGKRATGMHTPGSLYSSFTSATARAGNRPGKVFRTEALLRKVPTELMHPKPGSDEDDESFVFIDTSTLAKIGCFSGDWVRIEVARNVSAHGFAPSVMRSLSGLANDEESDWRTVKVFGISGLSNQQPRYAVDKKGDRRPSLSQRDLMMPFSPAIYLSPILLANLNNAQFVKVGALPSPPKTSQVPRSGIPKSPPLAREVQFSKIADPTTTNPSLQSTLFLSLKHYLESRKRKLKKGDLIAVPVDQELGKAISSTSPDENAGDEETITKLNNPGSAGARRFALAWFSVEHIEVEQPDGSNQGEENTWGGVATLDSSQARVSQSGSSVQSVSHLTEIWSRYWFGIRKLGRGGIHKVDHIATAADIPAPERLPLEKRLSNLISAAVSIRAASLGLPPLVILLHSSQRQVGKSYIAGSSCSAAGVHTFPISVHDLLSENASTTGGGDVKTEALLRTRAERALSGGSQQTAILIQHIDALTADRMVPTLQDLVSWSRVLIATTSKIDDIPQGIRSLFSHEFEVTAPDETAREIILRNACVSTSTPLSSTVNLKSVALQTAALVAGDLVDVVNRASLARQSRLLSLAESQSCGLSDIYISGGEAAAYLLASDFSSAISAARSTFSDAIGAPKIPTVTWQDVGGLSSQKDAIMETISLPLTHPELFANGIRKRSGILFYGPPGTGKTLLAKAIATEFSLNFFSVKGPELLNMYIGESEANVRRVFQRARDARPCVVFFDELDSVAPKRGNQGDSGGVMDRIVSQLLAELDGMSSSGDGGEDSDGKTSSNAGGVFVIGATNRPDLLDPALLRPGRFDKMLYLGVADTHDQQHTILEALTRKFTLAPDVDLVRVASRLPFTYTGADLYALCSDAMLKAITRKTRAVDDKVQQISKTRGEEISTGYFFDHLATDEDVQVVVSEEDFSAAQNELVGSVSKKELEHFERIRNMFEEQDITLGPGSQEGVKNTSKRNGVSASAGAKKAEQAKLPMRPTPAAHNSNTNVEARVSPSEDQDQDQNQDQTTATTTTEQPAPMIQNRGKGKGIGMQRQNTASYIGAYPASSTHTHTYNKQAARIGNPDSGNSSDADADDDDYGVSMSHLNGAATNGTSISSGGINSGGKGKGKGKGKVKERTMTPPANSVDGDGDGVDGFFDDVEGDDEDLYDD</sequence>
<comment type="similarity">
    <text evidence="1">Belongs to the AAA ATPase family.</text>
</comment>
<proteinExistence type="inferred from homology"/>
<feature type="region of interest" description="Disordered" evidence="12">
    <location>
        <begin position="1420"/>
        <end position="1519"/>
    </location>
</feature>
<keyword evidence="2" id="KW-0962">Peroxisome biogenesis</keyword>
<feature type="domain" description="AAA+ ATPase" evidence="13">
    <location>
        <begin position="1027"/>
        <end position="1180"/>
    </location>
</feature>
<feature type="domain" description="AAA+ ATPase" evidence="13">
    <location>
        <begin position="755"/>
        <end position="884"/>
    </location>
</feature>
<name>A0AAV9QJN7_9PEZI</name>
<dbReference type="GO" id="GO:0005829">
    <property type="term" value="C:cytosol"/>
    <property type="evidence" value="ECO:0007669"/>
    <property type="project" value="TreeGrafter"/>
</dbReference>
<evidence type="ECO:0000256" key="2">
    <source>
        <dbReference type="ARBA" id="ARBA00022593"/>
    </source>
</evidence>
<evidence type="ECO:0000256" key="6">
    <source>
        <dbReference type="ARBA" id="ARBA00023136"/>
    </source>
</evidence>
<evidence type="ECO:0000256" key="12">
    <source>
        <dbReference type="SAM" id="MobiDB-lite"/>
    </source>
</evidence>
<gene>
    <name evidence="14" type="primary">PEX6</name>
    <name evidence="14" type="ORF">LTR25_000375</name>
</gene>
<accession>A0AAV9QJN7</accession>
<keyword evidence="6" id="KW-0472">Membrane</keyword>
<evidence type="ECO:0000313" key="15">
    <source>
        <dbReference type="Proteomes" id="UP001345827"/>
    </source>
</evidence>
<dbReference type="InterPro" id="IPR003960">
    <property type="entry name" value="ATPase_AAA_CS"/>
</dbReference>
<evidence type="ECO:0000259" key="13">
    <source>
        <dbReference type="SMART" id="SM00382"/>
    </source>
</evidence>
<evidence type="ECO:0000256" key="5">
    <source>
        <dbReference type="ARBA" id="ARBA00022840"/>
    </source>
</evidence>
<keyword evidence="3" id="KW-0547">Nucleotide-binding</keyword>
<dbReference type="InterPro" id="IPR056995">
    <property type="entry name" value="PEX6_4th_dom"/>
</dbReference>
<evidence type="ECO:0000256" key="11">
    <source>
        <dbReference type="ARBA" id="ARBA00062700"/>
    </source>
</evidence>
<dbReference type="GO" id="GO:0005524">
    <property type="term" value="F:ATP binding"/>
    <property type="evidence" value="ECO:0007669"/>
    <property type="project" value="UniProtKB-KW"/>
</dbReference>
<dbReference type="Gene3D" id="1.10.8.60">
    <property type="match status" value="2"/>
</dbReference>
<dbReference type="GO" id="GO:0016558">
    <property type="term" value="P:protein import into peroxisome matrix"/>
    <property type="evidence" value="ECO:0007669"/>
    <property type="project" value="TreeGrafter"/>
</dbReference>
<comment type="subunit">
    <text evidence="11">Interacts with PEX1; forming the PEX1-PEX6 AAA ATPase complex, which is composed of a heterohexamer formed by a trimer of PEX1-PEX6 dimers.</text>
</comment>
<keyword evidence="5" id="KW-0067">ATP-binding</keyword>
<evidence type="ECO:0000256" key="7">
    <source>
        <dbReference type="ARBA" id="ARBA00034691"/>
    </source>
</evidence>
<evidence type="ECO:0000313" key="14">
    <source>
        <dbReference type="EMBL" id="KAK5545368.1"/>
    </source>
</evidence>
<dbReference type="InterPro" id="IPR003959">
    <property type="entry name" value="ATPase_AAA_core"/>
</dbReference>